<evidence type="ECO:0000256" key="4">
    <source>
        <dbReference type="ARBA" id="ARBA00023180"/>
    </source>
</evidence>
<dbReference type="PROSITE" id="PS00523">
    <property type="entry name" value="SULFATASE_1"/>
    <property type="match status" value="1"/>
</dbReference>
<dbReference type="GO" id="GO:0005539">
    <property type="term" value="F:glycosaminoglycan binding"/>
    <property type="evidence" value="ECO:0007669"/>
    <property type="project" value="TreeGrafter"/>
</dbReference>
<keyword evidence="4" id="KW-0325">Glycoprotein</keyword>
<evidence type="ECO:0000256" key="1">
    <source>
        <dbReference type="ARBA" id="ARBA00008779"/>
    </source>
</evidence>
<comment type="caution">
    <text evidence="6">The sequence shown here is derived from an EMBL/GenBank/DDBJ whole genome shotgun (WGS) entry which is preliminary data.</text>
</comment>
<dbReference type="PANTHER" id="PTHR43108:SF8">
    <property type="entry name" value="SD21168P"/>
    <property type="match status" value="1"/>
</dbReference>
<dbReference type="EMBL" id="BNCO01000034">
    <property type="protein sequence ID" value="GIL59403.1"/>
    <property type="molecule type" value="Genomic_DNA"/>
</dbReference>
<evidence type="ECO:0000256" key="3">
    <source>
        <dbReference type="ARBA" id="ARBA00022801"/>
    </source>
</evidence>
<dbReference type="GO" id="GO:0008449">
    <property type="term" value="F:N-acetylglucosamine-6-sulfatase activity"/>
    <property type="evidence" value="ECO:0007669"/>
    <property type="project" value="TreeGrafter"/>
</dbReference>
<dbReference type="Pfam" id="PF00884">
    <property type="entry name" value="Sulfatase"/>
    <property type="match status" value="1"/>
</dbReference>
<feature type="domain" description="Sulfatase N-terminal" evidence="5">
    <location>
        <begin position="17"/>
        <end position="371"/>
    </location>
</feature>
<sequence>MLCLGITIVSASTARRPNFIVVLLDDLDETQDSSGELAMPATKRLLRDRGVTFTNHFVTTPICCPSRVSLLRGQLSHNTNFTDVLGPHGGYAKFRALDLDREWLPTWLQKAGYNTLYTGKFIVDYTIRNCDHPPSGWTVFDALVHPFTFEYYSPAFSLNGGQPRIYPAQYSTDVVAAKALAMLRSAATNPAGRPFYLQVAPPAPHHSMHYDFTDSGTFVSRHWYPPVPAARHWEELSGAALPRPPSFNDPWVSGKPAWLRALDPLTAANVTFLEEIHRLRLRCMRAVDEMVEALVSELDSLGLSDSTFFLFTSDNGYHEGVHRMGSGKTTAFEEDLRVPMMMAGPGLAAGSKVGTTTQHIDIAPTVLALAGLALSLPQLDGVPLPLAAVSDGTLPPSYVYGRPDQGPLRNHLIAEFWGEWVEESIHSHPPYPNLTWKAVRVLRSDQEESYKYVLHCSGEFELYDLVRDPYERINLLLPLGSGGASVSRTGSWWSSAQSAVSEAIQGLYREAHLTTINNNSSASISKVAAAARAWARTVWGRSTTRGSVAAANDRRRRNAASRHEVMAMHWRADGNYVNWLLRIRSRLDAMLAVLAVCSGRSCSHPFQVLHTDGSVSDLWGAMDEQYDDMYDAIPAFSFGRCLPYQDLENEWSAFRGAVVPDCAENGSSWSAPRRELANAGPHAGSRESFHNSSSDAGDTFVLVESEIESAAVPLPAKYQMVTDVYGNNAARDAILLA</sequence>
<evidence type="ECO:0000313" key="7">
    <source>
        <dbReference type="Proteomes" id="UP000747399"/>
    </source>
</evidence>
<proteinExistence type="inferred from homology"/>
<dbReference type="InterPro" id="IPR024607">
    <property type="entry name" value="Sulfatase_CS"/>
</dbReference>
<reference evidence="6" key="1">
    <citation type="journal article" date="2021" name="Proc. Natl. Acad. Sci. U.S.A.">
        <title>Three genomes in the algal genus Volvox reveal the fate of a haploid sex-determining region after a transition to homothallism.</title>
        <authorList>
            <person name="Yamamoto K."/>
            <person name="Hamaji T."/>
            <person name="Kawai-Toyooka H."/>
            <person name="Matsuzaki R."/>
            <person name="Takahashi F."/>
            <person name="Nishimura Y."/>
            <person name="Kawachi M."/>
            <person name="Noguchi H."/>
            <person name="Minakuchi Y."/>
            <person name="Umen J.G."/>
            <person name="Toyoda A."/>
            <person name="Nozaki H."/>
        </authorList>
    </citation>
    <scope>NUCLEOTIDE SEQUENCE</scope>
    <source>
        <strain evidence="6">NIES-3780</strain>
    </source>
</reference>
<dbReference type="PANTHER" id="PTHR43108">
    <property type="entry name" value="N-ACETYLGLUCOSAMINE-6-SULFATASE FAMILY MEMBER"/>
    <property type="match status" value="1"/>
</dbReference>
<protein>
    <recommendedName>
        <fullName evidence="5">Sulfatase N-terminal domain-containing protein</fullName>
    </recommendedName>
</protein>
<dbReference type="AlphaFoldDB" id="A0A8J4BDR0"/>
<dbReference type="InterPro" id="IPR000917">
    <property type="entry name" value="Sulfatase_N"/>
</dbReference>
<evidence type="ECO:0000313" key="6">
    <source>
        <dbReference type="EMBL" id="GIL59403.1"/>
    </source>
</evidence>
<dbReference type="InterPro" id="IPR017850">
    <property type="entry name" value="Alkaline_phosphatase_core_sf"/>
</dbReference>
<dbReference type="SUPFAM" id="SSF53649">
    <property type="entry name" value="Alkaline phosphatase-like"/>
    <property type="match status" value="1"/>
</dbReference>
<evidence type="ECO:0000256" key="2">
    <source>
        <dbReference type="ARBA" id="ARBA00022729"/>
    </source>
</evidence>
<gene>
    <name evidence="6" type="ORF">Vafri_14093</name>
</gene>
<dbReference type="CDD" id="cd16147">
    <property type="entry name" value="G6S"/>
    <property type="match status" value="1"/>
</dbReference>
<keyword evidence="7" id="KW-1185">Reference proteome</keyword>
<accession>A0A8J4BDR0</accession>
<evidence type="ECO:0000259" key="5">
    <source>
        <dbReference type="Pfam" id="PF00884"/>
    </source>
</evidence>
<dbReference type="Gene3D" id="3.40.720.10">
    <property type="entry name" value="Alkaline Phosphatase, subunit A"/>
    <property type="match status" value="1"/>
</dbReference>
<keyword evidence="2" id="KW-0732">Signal</keyword>
<keyword evidence="3" id="KW-0378">Hydrolase</keyword>
<comment type="similarity">
    <text evidence="1">Belongs to the sulfatase family.</text>
</comment>
<name>A0A8J4BDR0_9CHLO</name>
<dbReference type="Proteomes" id="UP000747399">
    <property type="component" value="Unassembled WGS sequence"/>
</dbReference>
<organism evidence="6 7">
    <name type="scientific">Volvox africanus</name>
    <dbReference type="NCBI Taxonomy" id="51714"/>
    <lineage>
        <taxon>Eukaryota</taxon>
        <taxon>Viridiplantae</taxon>
        <taxon>Chlorophyta</taxon>
        <taxon>core chlorophytes</taxon>
        <taxon>Chlorophyceae</taxon>
        <taxon>CS clade</taxon>
        <taxon>Chlamydomonadales</taxon>
        <taxon>Volvocaceae</taxon>
        <taxon>Volvox</taxon>
    </lineage>
</organism>